<dbReference type="EMBL" id="CCKJ01000143">
    <property type="protein sequence ID" value="CDT96484.1"/>
    <property type="molecule type" value="Genomic_DNA"/>
</dbReference>
<dbReference type="Proteomes" id="UP000041625">
    <property type="component" value="Unassembled WGS sequence"/>
</dbReference>
<reference evidence="1 2" key="1">
    <citation type="submission" date="2014-06" db="EMBL/GenBank/DDBJ databases">
        <authorList>
            <person name="Le Roux F."/>
        </authorList>
    </citation>
    <scope>NUCLEOTIDE SEQUENCE [LARGE SCALE GENOMIC DNA]</scope>
    <source>
        <strain evidence="1 2">J2-31</strain>
    </source>
</reference>
<accession>A0AA87C3P5</accession>
<comment type="caution">
    <text evidence="1">The sequence shown here is derived from an EMBL/GenBank/DDBJ whole genome shotgun (WGS) entry which is preliminary data.</text>
</comment>
<sequence length="39" mass="4400">MIVESSYPQVVVGNLFETWGENGINKPLVEISSLNLFFQ</sequence>
<keyword evidence="2" id="KW-1185">Reference proteome</keyword>
<evidence type="ECO:0000313" key="1">
    <source>
        <dbReference type="EMBL" id="CDT96484.1"/>
    </source>
</evidence>
<gene>
    <name evidence="1" type="ORF">VCR31J2_2270079</name>
</gene>
<protein>
    <submittedName>
        <fullName evidence="1">Uncharacterized protein</fullName>
    </submittedName>
</protein>
<proteinExistence type="predicted"/>
<dbReference type="AlphaFoldDB" id="A0AA87C3P5"/>
<organism evidence="1 2">
    <name type="scientific">Vibrio coralliirubri</name>
    <dbReference type="NCBI Taxonomy" id="1516159"/>
    <lineage>
        <taxon>Bacteria</taxon>
        <taxon>Pseudomonadati</taxon>
        <taxon>Pseudomonadota</taxon>
        <taxon>Gammaproteobacteria</taxon>
        <taxon>Vibrionales</taxon>
        <taxon>Vibrionaceae</taxon>
        <taxon>Vibrio</taxon>
    </lineage>
</organism>
<name>A0AA87C3P5_9VIBR</name>
<evidence type="ECO:0000313" key="2">
    <source>
        <dbReference type="Proteomes" id="UP000041625"/>
    </source>
</evidence>